<reference evidence="3" key="1">
    <citation type="submission" date="2025-08" db="UniProtKB">
        <authorList>
            <consortium name="RefSeq"/>
        </authorList>
    </citation>
    <scope>IDENTIFICATION</scope>
    <source>
        <tissue evidence="3">Whole organism</tissue>
    </source>
</reference>
<dbReference type="AlphaFoldDB" id="A0A8B7N3U6"/>
<organism evidence="2 3">
    <name type="scientific">Hyalella azteca</name>
    <name type="common">Amphipod</name>
    <dbReference type="NCBI Taxonomy" id="294128"/>
    <lineage>
        <taxon>Eukaryota</taxon>
        <taxon>Metazoa</taxon>
        <taxon>Ecdysozoa</taxon>
        <taxon>Arthropoda</taxon>
        <taxon>Crustacea</taxon>
        <taxon>Multicrustacea</taxon>
        <taxon>Malacostraca</taxon>
        <taxon>Eumalacostraca</taxon>
        <taxon>Peracarida</taxon>
        <taxon>Amphipoda</taxon>
        <taxon>Senticaudata</taxon>
        <taxon>Talitrida</taxon>
        <taxon>Talitroidea</taxon>
        <taxon>Hyalellidae</taxon>
        <taxon>Hyalella</taxon>
    </lineage>
</organism>
<evidence type="ECO:0000256" key="1">
    <source>
        <dbReference type="SAM" id="SignalP"/>
    </source>
</evidence>
<feature type="chain" id="PRO_5033989757" evidence="1">
    <location>
        <begin position="21"/>
        <end position="192"/>
    </location>
</feature>
<dbReference type="SUPFAM" id="SSF50814">
    <property type="entry name" value="Lipocalins"/>
    <property type="match status" value="1"/>
</dbReference>
<evidence type="ECO:0000313" key="3">
    <source>
        <dbReference type="RefSeq" id="XP_018008527.1"/>
    </source>
</evidence>
<protein>
    <submittedName>
        <fullName evidence="3">Uncharacterized protein LOC108666210</fullName>
    </submittedName>
</protein>
<keyword evidence="1" id="KW-0732">Signal</keyword>
<dbReference type="Proteomes" id="UP000694843">
    <property type="component" value="Unplaced"/>
</dbReference>
<feature type="signal peptide" evidence="1">
    <location>
        <begin position="1"/>
        <end position="20"/>
    </location>
</feature>
<dbReference type="OrthoDB" id="10025477at2759"/>
<name>A0A8B7N3U6_HYAAZ</name>
<dbReference type="RefSeq" id="XP_018008527.1">
    <property type="nucleotide sequence ID" value="XM_018153038.1"/>
</dbReference>
<dbReference type="KEGG" id="hazt:108666210"/>
<gene>
    <name evidence="3" type="primary">LOC108666210</name>
</gene>
<evidence type="ECO:0000313" key="2">
    <source>
        <dbReference type="Proteomes" id="UP000694843"/>
    </source>
</evidence>
<dbReference type="GeneID" id="108666210"/>
<accession>A0A8B7N3U6</accession>
<proteinExistence type="predicted"/>
<keyword evidence="2" id="KW-1185">Reference proteome</keyword>
<dbReference type="OMA" id="IEYDCTS"/>
<sequence>MNVGWKLMTVVVIAMSGVQASNTTCRTPPTAPNYVNALYEGHWFEMGRSQTPGGAALQVGCMCDVSDFVTDEPVQGNGTISYVCRRFSPQADPVFANATLVDTGNPGEFKQVYPYPNSRPLNYYVIYIDEDSAVEYDCDTNDNGVTNYCVHILSRTATIAADKEAALLQYAEDLGLNPDGIEYNPVQQEGCW</sequence>
<dbReference type="InterPro" id="IPR012674">
    <property type="entry name" value="Calycin"/>
</dbReference>
<dbReference type="Gene3D" id="2.40.128.20">
    <property type="match status" value="1"/>
</dbReference>